<keyword evidence="1" id="KW-0472">Membrane</keyword>
<keyword evidence="1" id="KW-1133">Transmembrane helix</keyword>
<sequence length="240" mass="27639">MLRILFLGICAFALYAVVVATSLVISIVTEFSNNESLSFGFCLSKQCIEVVSEHFSDTIEFYKSLFYMIVPLAGLFAGVVGLSTYKLAISNSIVNNHISNFKLFCDFVDREIEKRKLINPDDVDFFTLYLIVFPKSKKGVFNDFSRYEHLINEINGVIQSSNNSYISKKGKLSDIKGIFNYKYHQYEMKDVLDNAGFNISINHRNAFFEVEEQIMELIRVIGKAFVYEEHCEPIIKREYL</sequence>
<reference evidence="3 4" key="2">
    <citation type="journal article" date="2018" name="Front. Microbiol.">
        <title>Phylogeny of Vibrio vulnificus from the Analysis of the Core-Genome: Implications for Intra-Species Taxonomy.</title>
        <authorList>
            <person name="Roig F.J."/>
            <person name="Gonzalez-Candelas F."/>
            <person name="Sanjuan E."/>
            <person name="Fouz B."/>
            <person name="Feil E.J."/>
            <person name="Llorens C."/>
            <person name="Baker-Austin C."/>
            <person name="Oliver J.D."/>
            <person name="Danin-Poleg Y."/>
            <person name="Gibas C.J."/>
            <person name="Kashi Y."/>
            <person name="Gulig P.A."/>
            <person name="Morrison S.S."/>
            <person name="Amaro C."/>
        </authorList>
    </citation>
    <scope>NUCLEOTIDE SEQUENCE [LARGE SCALE GENOMIC DNA]</scope>
    <source>
        <strain evidence="3 4">CECT4608</strain>
    </source>
</reference>
<keyword evidence="1" id="KW-0812">Transmembrane</keyword>
<evidence type="ECO:0000256" key="1">
    <source>
        <dbReference type="SAM" id="Phobius"/>
    </source>
</evidence>
<dbReference type="Proteomes" id="UP000263418">
    <property type="component" value="Chromosome 2"/>
</dbReference>
<proteinExistence type="predicted"/>
<dbReference type="AlphaFoldDB" id="A0A1W6MCI6"/>
<dbReference type="EMBL" id="PDGH01000126">
    <property type="protein sequence ID" value="POB43991.1"/>
    <property type="molecule type" value="Genomic_DNA"/>
</dbReference>
<evidence type="ECO:0000313" key="4">
    <source>
        <dbReference type="Proteomes" id="UP000237466"/>
    </source>
</evidence>
<feature type="transmembrane region" description="Helical" evidence="1">
    <location>
        <begin position="65"/>
        <end position="85"/>
    </location>
</feature>
<dbReference type="InterPro" id="IPR053597">
    <property type="entry name" value="Retron_Ec48_antiviral"/>
</dbReference>
<evidence type="ECO:0000313" key="2">
    <source>
        <dbReference type="EMBL" id="AXX62740.1"/>
    </source>
</evidence>
<name>A0A1W6MCI6_VIBVL</name>
<dbReference type="RefSeq" id="WP_085761981.1">
    <property type="nucleotide sequence ID" value="NZ_CP015513.1"/>
</dbReference>
<gene>
    <name evidence="3" type="ORF">CRN52_19915</name>
    <name evidence="2" type="ORF">FORC53_4401</name>
</gene>
<evidence type="ECO:0000313" key="5">
    <source>
        <dbReference type="Proteomes" id="UP000263418"/>
    </source>
</evidence>
<dbReference type="Proteomes" id="UP000237466">
    <property type="component" value="Unassembled WGS sequence"/>
</dbReference>
<dbReference type="NCBIfam" id="NF038235">
    <property type="entry name" value="retron_Ec48_2TM"/>
    <property type="match status" value="1"/>
</dbReference>
<evidence type="ECO:0000313" key="3">
    <source>
        <dbReference type="EMBL" id="POB43991.1"/>
    </source>
</evidence>
<dbReference type="EMBL" id="CP019291">
    <property type="protein sequence ID" value="AXX62740.1"/>
    <property type="molecule type" value="Genomic_DNA"/>
</dbReference>
<protein>
    <submittedName>
        <fullName evidence="3">Uncharacterized protein</fullName>
    </submittedName>
</protein>
<accession>A0A1W6MCI6</accession>
<organism evidence="3 4">
    <name type="scientific">Vibrio vulnificus</name>
    <dbReference type="NCBI Taxonomy" id="672"/>
    <lineage>
        <taxon>Bacteria</taxon>
        <taxon>Pseudomonadati</taxon>
        <taxon>Pseudomonadota</taxon>
        <taxon>Gammaproteobacteria</taxon>
        <taxon>Vibrionales</taxon>
        <taxon>Vibrionaceae</taxon>
        <taxon>Vibrio</taxon>
    </lineage>
</organism>
<reference evidence="2 5" key="1">
    <citation type="submission" date="2017-01" db="EMBL/GenBank/DDBJ databases">
        <title>Complete Genome Sequence of Vibrio vulnificus FORC_053.</title>
        <authorList>
            <consortium name="Food-borne Pathogen Omics Research Center"/>
            <person name="Chung H.Y."/>
            <person name="Na E.J."/>
            <person name="Song J.S."/>
            <person name="Kim H."/>
            <person name="Lee J.-H."/>
            <person name="Ryu S."/>
            <person name="Choi S.H."/>
        </authorList>
    </citation>
    <scope>NUCLEOTIDE SEQUENCE [LARGE SCALE GENOMIC DNA]</scope>
    <source>
        <strain evidence="2 5">FORC_053</strain>
    </source>
</reference>